<sequence>MTRAQLCSEPLGTETEGSDGFGVPLSLGTFLARLKGFFVFILYFKGDEAV</sequence>
<keyword evidence="1" id="KW-0472">Membrane</keyword>
<gene>
    <name evidence="2" type="ORF">PaecuDRAFT_3238</name>
</gene>
<organism evidence="2 3">
    <name type="scientific">Paenibacillus curdlanolyticus YK9</name>
    <dbReference type="NCBI Taxonomy" id="717606"/>
    <lineage>
        <taxon>Bacteria</taxon>
        <taxon>Bacillati</taxon>
        <taxon>Bacillota</taxon>
        <taxon>Bacilli</taxon>
        <taxon>Bacillales</taxon>
        <taxon>Paenibacillaceae</taxon>
        <taxon>Paenibacillus</taxon>
    </lineage>
</organism>
<evidence type="ECO:0000313" key="2">
    <source>
        <dbReference type="EMBL" id="EFM09735.1"/>
    </source>
</evidence>
<dbReference type="AlphaFoldDB" id="E0IC49"/>
<evidence type="ECO:0000256" key="1">
    <source>
        <dbReference type="SAM" id="Phobius"/>
    </source>
</evidence>
<keyword evidence="1" id="KW-1133">Transmembrane helix</keyword>
<keyword evidence="1" id="KW-0812">Transmembrane</keyword>
<dbReference type="Proteomes" id="UP000005387">
    <property type="component" value="Unassembled WGS sequence"/>
</dbReference>
<evidence type="ECO:0000313" key="3">
    <source>
        <dbReference type="Proteomes" id="UP000005387"/>
    </source>
</evidence>
<protein>
    <submittedName>
        <fullName evidence="2">Uncharacterized protein</fullName>
    </submittedName>
</protein>
<keyword evidence="3" id="KW-1185">Reference proteome</keyword>
<dbReference type="STRING" id="717606.PaecuDRAFT_3238"/>
<reference evidence="2 3" key="1">
    <citation type="submission" date="2010-07" db="EMBL/GenBank/DDBJ databases">
        <title>The draft genome of Paenibacillus curdlanolyticus YK9.</title>
        <authorList>
            <consortium name="US DOE Joint Genome Institute (JGI-PGF)"/>
            <person name="Lucas S."/>
            <person name="Copeland A."/>
            <person name="Lapidus A."/>
            <person name="Cheng J.-F."/>
            <person name="Bruce D."/>
            <person name="Goodwin L."/>
            <person name="Pitluck S."/>
            <person name="Land M.L."/>
            <person name="Hauser L."/>
            <person name="Chang Y.-J."/>
            <person name="Jeffries C."/>
            <person name="Anderson I.J."/>
            <person name="Johnson E."/>
            <person name="Loganathan U."/>
            <person name="Mulhopadhyay B."/>
            <person name="Kyrpides N."/>
            <person name="Woyke T.J."/>
        </authorList>
    </citation>
    <scope>NUCLEOTIDE SEQUENCE [LARGE SCALE GENOMIC DNA]</scope>
    <source>
        <strain evidence="2 3">YK9</strain>
    </source>
</reference>
<proteinExistence type="predicted"/>
<name>E0IC49_9BACL</name>
<accession>E0IC49</accession>
<feature type="transmembrane region" description="Helical" evidence="1">
    <location>
        <begin position="21"/>
        <end position="44"/>
    </location>
</feature>
<dbReference type="EMBL" id="AEDD01000009">
    <property type="protein sequence ID" value="EFM09735.1"/>
    <property type="molecule type" value="Genomic_DNA"/>
</dbReference>